<dbReference type="AlphaFoldDB" id="A0A9P3FZQ7"/>
<evidence type="ECO:0000256" key="6">
    <source>
        <dbReference type="ARBA" id="ARBA00022705"/>
    </source>
</evidence>
<keyword evidence="3 10" id="KW-0639">Primosome</keyword>
<dbReference type="GO" id="GO:0003899">
    <property type="term" value="F:DNA-directed RNA polymerase activity"/>
    <property type="evidence" value="ECO:0007669"/>
    <property type="project" value="InterPro"/>
</dbReference>
<dbReference type="GO" id="GO:0006269">
    <property type="term" value="P:DNA replication, synthesis of primer"/>
    <property type="evidence" value="ECO:0007669"/>
    <property type="project" value="UniProtKB-KW"/>
</dbReference>
<evidence type="ECO:0000313" key="11">
    <source>
        <dbReference type="EMBL" id="GJE85274.1"/>
    </source>
</evidence>
<keyword evidence="5" id="KW-0548">Nucleotidyltransferase</keyword>
<evidence type="ECO:0000256" key="2">
    <source>
        <dbReference type="ARBA" id="ARBA00022478"/>
    </source>
</evidence>
<accession>A0A9P3FZQ7</accession>
<dbReference type="PANTHER" id="PTHR10536">
    <property type="entry name" value="DNA PRIMASE SMALL SUBUNIT"/>
    <property type="match status" value="1"/>
</dbReference>
<dbReference type="InterPro" id="IPR002755">
    <property type="entry name" value="DNA_primase_S"/>
</dbReference>
<keyword evidence="12" id="KW-1185">Reference proteome</keyword>
<evidence type="ECO:0000256" key="3">
    <source>
        <dbReference type="ARBA" id="ARBA00022515"/>
    </source>
</evidence>
<keyword evidence="6 10" id="KW-0235">DNA replication</keyword>
<dbReference type="FunFam" id="3.90.920.10:FF:000003">
    <property type="entry name" value="DNA primase"/>
    <property type="match status" value="1"/>
</dbReference>
<keyword evidence="9" id="KW-0804">Transcription</keyword>
<evidence type="ECO:0000313" key="12">
    <source>
        <dbReference type="Proteomes" id="UP000703269"/>
    </source>
</evidence>
<keyword evidence="7" id="KW-0479">Metal-binding</keyword>
<dbReference type="Gene3D" id="3.90.920.10">
    <property type="entry name" value="DNA primase, PRIM domain"/>
    <property type="match status" value="1"/>
</dbReference>
<dbReference type="OrthoDB" id="19606at2759"/>
<protein>
    <recommendedName>
        <fullName evidence="10">DNA primase</fullName>
        <ecNumber evidence="10">2.7.7.-</ecNumber>
    </recommendedName>
</protein>
<comment type="caution">
    <text evidence="11">The sequence shown here is derived from an EMBL/GenBank/DDBJ whole genome shotgun (WGS) entry which is preliminary data.</text>
</comment>
<evidence type="ECO:0000256" key="9">
    <source>
        <dbReference type="ARBA" id="ARBA00023163"/>
    </source>
</evidence>
<name>A0A9P3FZQ7_9APHY</name>
<evidence type="ECO:0000256" key="7">
    <source>
        <dbReference type="ARBA" id="ARBA00022723"/>
    </source>
</evidence>
<evidence type="ECO:0000256" key="5">
    <source>
        <dbReference type="ARBA" id="ARBA00022695"/>
    </source>
</evidence>
<comment type="similarity">
    <text evidence="1 10">Belongs to the eukaryotic-type primase small subunit family.</text>
</comment>
<dbReference type="GO" id="GO:0005658">
    <property type="term" value="C:alpha DNA polymerase:primase complex"/>
    <property type="evidence" value="ECO:0007669"/>
    <property type="project" value="UniProtKB-ARBA"/>
</dbReference>
<evidence type="ECO:0000256" key="10">
    <source>
        <dbReference type="RuleBase" id="RU003514"/>
    </source>
</evidence>
<evidence type="ECO:0000256" key="8">
    <source>
        <dbReference type="ARBA" id="ARBA00022833"/>
    </source>
</evidence>
<dbReference type="Proteomes" id="UP000703269">
    <property type="component" value="Unassembled WGS sequence"/>
</dbReference>
<dbReference type="CDD" id="cd04860">
    <property type="entry name" value="AE_Prim_S"/>
    <property type="match status" value="1"/>
</dbReference>
<sequence length="415" mass="48498">MTMNIDEEPLTPELMLAFYRRLYPFKSIFHWLNHEHTPTKLFMNREFAFTLQGDVYLRYQSFTTPDDLKKQVCAMNPTRFEIGPMYTARPRDKKLARPGAFQPVMRELVFDIDMTDYDSIRTCCSDASICQRCWAFIAVAVKILDQAVRNNFGYQHLLWVYSGRRGIHLWISDKDAMELSDDQRKALVGWMTVIQGSKEQHKKVNVRLSSRHLPPSLKEALEVLGPAFTDIILEDQDVFRPEEGWRELLHLIPKNYVETLEAKWEKGDRSSYDKWEDFKSEIKSSTRKDTIQRFTSSTAMEDIILQYTYPRIDAEVSKHRNHLLKAPFCVHPKTGRVCVPVDPRTIDDFKPEAVPTVGQLLRELDEAKDTGDAEHRSDWEKTSLKPYVEMLDKHALALMEEVRRTKRDQGGDMSW</sequence>
<keyword evidence="8" id="KW-0862">Zinc</keyword>
<dbReference type="SUPFAM" id="SSF56747">
    <property type="entry name" value="Prim-pol domain"/>
    <property type="match status" value="1"/>
</dbReference>
<keyword evidence="4 10" id="KW-0808">Transferase</keyword>
<dbReference type="NCBIfam" id="TIGR00335">
    <property type="entry name" value="primase_sml"/>
    <property type="match status" value="1"/>
</dbReference>
<evidence type="ECO:0000256" key="4">
    <source>
        <dbReference type="ARBA" id="ARBA00022679"/>
    </source>
</evidence>
<proteinExistence type="inferred from homology"/>
<evidence type="ECO:0000256" key="1">
    <source>
        <dbReference type="ARBA" id="ARBA00009762"/>
    </source>
</evidence>
<organism evidence="11 12">
    <name type="scientific">Phanerochaete sordida</name>
    <dbReference type="NCBI Taxonomy" id="48140"/>
    <lineage>
        <taxon>Eukaryota</taxon>
        <taxon>Fungi</taxon>
        <taxon>Dikarya</taxon>
        <taxon>Basidiomycota</taxon>
        <taxon>Agaricomycotina</taxon>
        <taxon>Agaricomycetes</taxon>
        <taxon>Polyporales</taxon>
        <taxon>Phanerochaetaceae</taxon>
        <taxon>Phanerochaete</taxon>
    </lineage>
</organism>
<dbReference type="InterPro" id="IPR014052">
    <property type="entry name" value="DNA_primase_ssu_euk/arc"/>
</dbReference>
<dbReference type="Pfam" id="PF01896">
    <property type="entry name" value="DNA_primase_S"/>
    <property type="match status" value="1"/>
</dbReference>
<dbReference type="GO" id="GO:0046872">
    <property type="term" value="F:metal ion binding"/>
    <property type="evidence" value="ECO:0007669"/>
    <property type="project" value="UniProtKB-KW"/>
</dbReference>
<dbReference type="EMBL" id="BPQB01000002">
    <property type="protein sequence ID" value="GJE85274.1"/>
    <property type="molecule type" value="Genomic_DNA"/>
</dbReference>
<dbReference type="EC" id="2.7.7.-" evidence="10"/>
<reference evidence="11 12" key="1">
    <citation type="submission" date="2021-08" db="EMBL/GenBank/DDBJ databases">
        <title>Draft Genome Sequence of Phanerochaete sordida strain YK-624.</title>
        <authorList>
            <person name="Mori T."/>
            <person name="Dohra H."/>
            <person name="Suzuki T."/>
            <person name="Kawagishi H."/>
            <person name="Hirai H."/>
        </authorList>
    </citation>
    <scope>NUCLEOTIDE SEQUENCE [LARGE SCALE GENOMIC DNA]</scope>
    <source>
        <strain evidence="11 12">YK-624</strain>
    </source>
</reference>
<gene>
    <name evidence="11" type="ORF">PsYK624_013530</name>
</gene>
<keyword evidence="2 10" id="KW-0240">DNA-directed RNA polymerase</keyword>